<name>A0A1Z4MZR7_9CYAN</name>
<evidence type="ECO:0000313" key="3">
    <source>
        <dbReference type="EMBL" id="BAY98988.1"/>
    </source>
</evidence>
<sequence>MQICQNLHCSNPFNPDSNKFCMSCGHSNFGKLLGNRYRVLKLLGEGGFGKTYAAEDTGRFDDACVIKQFFPQVSGTAALTKAAELFKQEAKRLFELGENHPQIPRLLAYFEQGSSLYLVQEFVQGQTLLAELHQQAFSEEQIQQLLVDLLPVLQFIHDRNVIHRDIKPENIMRRQKDGKLVLIDFGGAKQVTQTSLARQATGIYTIGYAPSEQMAGFASPASDLYALGATCARLLTQSLATQDANGNLCDRLYDPYNAQWLWRERLQEKDITISDELGQIIDKLLKHVARERYQSAAEVLQDLNFNKAKVAPSLSPQSPKVIKVIPKFKSSLFQSSQVSNTLPLKTFEFDVITVDTRGKEISRNRSSAQFFEEELGSGITLEMVSIPGGKFMMGSSLKEGHEREKPQHPVKVSGFFIGKYEVTQAQYKAIMGSNPSKFKGDTRPVEKVIWNEAIEFCEKLSHKTGRTYRLPSEAEWEYACRAGTTTPFYFGETITSNLVNYDGNYVYASELQSNYRKQTTPVGSFLPNAFGLYDMHGNAWEWCEDYYHENYQGAPMNGSAWLTAGDGIYRLLRGGSWYNVPSYCRSANRICAGVDNRNLYISFRVVFSK</sequence>
<feature type="domain" description="Protein kinase" evidence="2">
    <location>
        <begin position="37"/>
        <end position="305"/>
    </location>
</feature>
<dbReference type="GO" id="GO:0004674">
    <property type="term" value="F:protein serine/threonine kinase activity"/>
    <property type="evidence" value="ECO:0007669"/>
    <property type="project" value="UniProtKB-KW"/>
</dbReference>
<dbReference type="PROSITE" id="PS50011">
    <property type="entry name" value="PROTEIN_KINASE_DOM"/>
    <property type="match status" value="1"/>
</dbReference>
<dbReference type="Pfam" id="PF03781">
    <property type="entry name" value="FGE-sulfatase"/>
    <property type="match status" value="1"/>
</dbReference>
<feature type="binding site" evidence="1">
    <location>
        <position position="67"/>
    </location>
    <ligand>
        <name>ATP</name>
        <dbReference type="ChEBI" id="CHEBI:30616"/>
    </ligand>
</feature>
<protein>
    <submittedName>
        <fullName evidence="3">Serine/threonine protein kinase</fullName>
    </submittedName>
</protein>
<dbReference type="KEGG" id="ttq:NIES37_29660"/>
<reference evidence="3 4" key="1">
    <citation type="submission" date="2017-06" db="EMBL/GenBank/DDBJ databases">
        <title>Genome sequencing of cyanobaciteial culture collection at National Institute for Environmental Studies (NIES).</title>
        <authorList>
            <person name="Hirose Y."/>
            <person name="Shimura Y."/>
            <person name="Fujisawa T."/>
            <person name="Nakamura Y."/>
            <person name="Kawachi M."/>
        </authorList>
    </citation>
    <scope>NUCLEOTIDE SEQUENCE [LARGE SCALE GENOMIC DNA]</scope>
    <source>
        <strain evidence="3 4">NIES-37</strain>
    </source>
</reference>
<dbReference type="SUPFAM" id="SSF56112">
    <property type="entry name" value="Protein kinase-like (PK-like)"/>
    <property type="match status" value="1"/>
</dbReference>
<dbReference type="PANTHER" id="PTHR23150:SF35">
    <property type="entry name" value="BLL6746 PROTEIN"/>
    <property type="match status" value="1"/>
</dbReference>
<dbReference type="InterPro" id="IPR051043">
    <property type="entry name" value="Sulfatase_Mod_Factor_Kinase"/>
</dbReference>
<evidence type="ECO:0000256" key="1">
    <source>
        <dbReference type="PROSITE-ProRule" id="PRU10141"/>
    </source>
</evidence>
<evidence type="ECO:0000313" key="4">
    <source>
        <dbReference type="Proteomes" id="UP000218785"/>
    </source>
</evidence>
<dbReference type="Gene3D" id="3.30.200.20">
    <property type="entry name" value="Phosphorylase Kinase, domain 1"/>
    <property type="match status" value="1"/>
</dbReference>
<dbReference type="Proteomes" id="UP000218785">
    <property type="component" value="Chromosome"/>
</dbReference>
<gene>
    <name evidence="3" type="ORF">NIES37_29660</name>
</gene>
<keyword evidence="3" id="KW-0723">Serine/threonine-protein kinase</keyword>
<dbReference type="SMART" id="SM00220">
    <property type="entry name" value="S_TKc"/>
    <property type="match status" value="1"/>
</dbReference>
<dbReference type="GO" id="GO:0005524">
    <property type="term" value="F:ATP binding"/>
    <property type="evidence" value="ECO:0007669"/>
    <property type="project" value="UniProtKB-UniRule"/>
</dbReference>
<dbReference type="InterPro" id="IPR000719">
    <property type="entry name" value="Prot_kinase_dom"/>
</dbReference>
<proteinExistence type="predicted"/>
<dbReference type="InterPro" id="IPR042095">
    <property type="entry name" value="SUMF_sf"/>
</dbReference>
<dbReference type="InterPro" id="IPR017441">
    <property type="entry name" value="Protein_kinase_ATP_BS"/>
</dbReference>
<dbReference type="CDD" id="cd14014">
    <property type="entry name" value="STKc_PknB_like"/>
    <property type="match status" value="1"/>
</dbReference>
<dbReference type="SUPFAM" id="SSF56436">
    <property type="entry name" value="C-type lectin-like"/>
    <property type="match status" value="1"/>
</dbReference>
<dbReference type="GO" id="GO:0120147">
    <property type="term" value="F:formylglycine-generating oxidase activity"/>
    <property type="evidence" value="ECO:0007669"/>
    <property type="project" value="TreeGrafter"/>
</dbReference>
<keyword evidence="1" id="KW-0547">Nucleotide-binding</keyword>
<dbReference type="Gene3D" id="1.10.510.10">
    <property type="entry name" value="Transferase(Phosphotransferase) domain 1"/>
    <property type="match status" value="1"/>
</dbReference>
<dbReference type="InterPro" id="IPR016187">
    <property type="entry name" value="CTDL_fold"/>
</dbReference>
<keyword evidence="3" id="KW-0418">Kinase</keyword>
<dbReference type="PROSITE" id="PS00107">
    <property type="entry name" value="PROTEIN_KINASE_ATP"/>
    <property type="match status" value="1"/>
</dbReference>
<dbReference type="NCBIfam" id="NF045510">
    <property type="entry name" value="4Cys_prefix_kin"/>
    <property type="match status" value="1"/>
</dbReference>
<keyword evidence="1" id="KW-0067">ATP-binding</keyword>
<dbReference type="PANTHER" id="PTHR23150">
    <property type="entry name" value="SULFATASE MODIFYING FACTOR 1, 2"/>
    <property type="match status" value="1"/>
</dbReference>
<dbReference type="RefSeq" id="WP_096576811.1">
    <property type="nucleotide sequence ID" value="NZ_CAWNJS010000001.1"/>
</dbReference>
<dbReference type="EMBL" id="AP018248">
    <property type="protein sequence ID" value="BAY98988.1"/>
    <property type="molecule type" value="Genomic_DNA"/>
</dbReference>
<keyword evidence="3" id="KW-0808">Transferase</keyword>
<dbReference type="InterPro" id="IPR005532">
    <property type="entry name" value="SUMF_dom"/>
</dbReference>
<dbReference type="Pfam" id="PF00069">
    <property type="entry name" value="Pkinase"/>
    <property type="match status" value="1"/>
</dbReference>
<dbReference type="AlphaFoldDB" id="A0A1Z4MZR7"/>
<keyword evidence="4" id="KW-1185">Reference proteome</keyword>
<dbReference type="Gene3D" id="3.90.1580.10">
    <property type="entry name" value="paralog of FGE (formylglycine-generating enzyme)"/>
    <property type="match status" value="1"/>
</dbReference>
<evidence type="ECO:0000259" key="2">
    <source>
        <dbReference type="PROSITE" id="PS50011"/>
    </source>
</evidence>
<accession>A0A1Z4MZR7</accession>
<organism evidence="3 4">
    <name type="scientific">Tolypothrix tenuis PCC 7101</name>
    <dbReference type="NCBI Taxonomy" id="231146"/>
    <lineage>
        <taxon>Bacteria</taxon>
        <taxon>Bacillati</taxon>
        <taxon>Cyanobacteriota</taxon>
        <taxon>Cyanophyceae</taxon>
        <taxon>Nostocales</taxon>
        <taxon>Tolypothrichaceae</taxon>
        <taxon>Tolypothrix</taxon>
    </lineage>
</organism>
<dbReference type="InterPro" id="IPR011009">
    <property type="entry name" value="Kinase-like_dom_sf"/>
</dbReference>